<evidence type="ECO:0000313" key="10">
    <source>
        <dbReference type="Proteomes" id="UP000663720"/>
    </source>
</evidence>
<evidence type="ECO:0000313" key="9">
    <source>
        <dbReference type="EMBL" id="QTA80690.1"/>
    </source>
</evidence>
<keyword evidence="6 8" id="KW-1133">Transmembrane helix</keyword>
<sequence length="399" mass="43766">MSDFKIADPLLRRLLYAVGIMGVIAFGFYTFSLLQNAVILILNVLTPFIAALLLAYILAPIVITLQNHLKMGRIMGTLVLYMIIFIAVFLLFFFLIPNVISEFIRLFNVLKTAFPPLLDKLADNSYFKIDSQFIDIIQKHIDEIKFDYEQLAAALLPGLKKMASGGLEAVGIATRGIFTGLGSVFSFFSFLIFVGIVNFYFIIDWEKISPLIHKMIHPEKREQVFDILKKIDIAVGGFLRGQLTVSAIVGSCFAVGLFAMGFIGFPALRNYCILIGTAAAIGGFVPYLGPVMGVTPAILIIILTGGVTWTVKLISLVSVLVLFSIIQAIEGFILQPRIVGKGAGLHPLAVMFALLFGSQFGIGGMIIAVPLASIIRVLILEFYWLPIEAREAELSSDSD</sequence>
<dbReference type="PANTHER" id="PTHR21716">
    <property type="entry name" value="TRANSMEMBRANE PROTEIN"/>
    <property type="match status" value="1"/>
</dbReference>
<feature type="transmembrane region" description="Helical" evidence="8">
    <location>
        <begin position="14"/>
        <end position="31"/>
    </location>
</feature>
<comment type="similarity">
    <text evidence="2">Belongs to the autoinducer-2 exporter (AI-2E) (TC 2.A.86) family.</text>
</comment>
<evidence type="ECO:0000256" key="2">
    <source>
        <dbReference type="ARBA" id="ARBA00009773"/>
    </source>
</evidence>
<evidence type="ECO:0000256" key="5">
    <source>
        <dbReference type="ARBA" id="ARBA00022692"/>
    </source>
</evidence>
<keyword evidence="5 8" id="KW-0812">Transmembrane</keyword>
<feature type="transmembrane region" description="Helical" evidence="8">
    <location>
        <begin position="184"/>
        <end position="203"/>
    </location>
</feature>
<feature type="transmembrane region" description="Helical" evidence="8">
    <location>
        <begin position="298"/>
        <end position="326"/>
    </location>
</feature>
<feature type="transmembrane region" description="Helical" evidence="8">
    <location>
        <begin position="247"/>
        <end position="265"/>
    </location>
</feature>
<feature type="transmembrane region" description="Helical" evidence="8">
    <location>
        <begin position="78"/>
        <end position="100"/>
    </location>
</feature>
<dbReference type="PANTHER" id="PTHR21716:SF53">
    <property type="entry name" value="PERMEASE PERM-RELATED"/>
    <property type="match status" value="1"/>
</dbReference>
<dbReference type="Pfam" id="PF01594">
    <property type="entry name" value="AI-2E_transport"/>
    <property type="match status" value="1"/>
</dbReference>
<keyword evidence="10" id="KW-1185">Reference proteome</keyword>
<dbReference type="InterPro" id="IPR002549">
    <property type="entry name" value="AI-2E-like"/>
</dbReference>
<evidence type="ECO:0000256" key="8">
    <source>
        <dbReference type="SAM" id="Phobius"/>
    </source>
</evidence>
<gene>
    <name evidence="9" type="ORF">dnl_30020</name>
</gene>
<protein>
    <submittedName>
        <fullName evidence="9">Transmembrane protein, TqsA-like</fullName>
    </submittedName>
</protein>
<name>A0A975B8T4_9BACT</name>
<comment type="subcellular location">
    <subcellularLocation>
        <location evidence="1">Cell membrane</location>
        <topology evidence="1">Multi-pass membrane protein</topology>
    </subcellularLocation>
</comment>
<dbReference type="AlphaFoldDB" id="A0A975B8T4"/>
<evidence type="ECO:0000256" key="3">
    <source>
        <dbReference type="ARBA" id="ARBA00022448"/>
    </source>
</evidence>
<keyword evidence="3" id="KW-0813">Transport</keyword>
<feature type="transmembrane region" description="Helical" evidence="8">
    <location>
        <begin position="37"/>
        <end position="58"/>
    </location>
</feature>
<feature type="transmembrane region" description="Helical" evidence="8">
    <location>
        <begin position="272"/>
        <end position="292"/>
    </location>
</feature>
<accession>A0A975B8T4</accession>
<dbReference type="GO" id="GO:0005886">
    <property type="term" value="C:plasma membrane"/>
    <property type="evidence" value="ECO:0007669"/>
    <property type="project" value="UniProtKB-SubCell"/>
</dbReference>
<dbReference type="KEGG" id="dli:dnl_30020"/>
<keyword evidence="4" id="KW-1003">Cell membrane</keyword>
<evidence type="ECO:0000256" key="4">
    <source>
        <dbReference type="ARBA" id="ARBA00022475"/>
    </source>
</evidence>
<evidence type="ECO:0000256" key="1">
    <source>
        <dbReference type="ARBA" id="ARBA00004651"/>
    </source>
</evidence>
<dbReference type="Proteomes" id="UP000663720">
    <property type="component" value="Chromosome"/>
</dbReference>
<reference evidence="9" key="1">
    <citation type="journal article" date="2021" name="Microb. Physiol.">
        <title>Proteogenomic Insights into the Physiology of Marine, Sulfate-Reducing, Filamentous Desulfonema limicola and Desulfonema magnum.</title>
        <authorList>
            <person name="Schnaars V."/>
            <person name="Wohlbrand L."/>
            <person name="Scheve S."/>
            <person name="Hinrichs C."/>
            <person name="Reinhardt R."/>
            <person name="Rabus R."/>
        </authorList>
    </citation>
    <scope>NUCLEOTIDE SEQUENCE</scope>
    <source>
        <strain evidence="9">5ac10</strain>
    </source>
</reference>
<dbReference type="GO" id="GO:0055085">
    <property type="term" value="P:transmembrane transport"/>
    <property type="evidence" value="ECO:0007669"/>
    <property type="project" value="TreeGrafter"/>
</dbReference>
<dbReference type="RefSeq" id="WP_207692306.1">
    <property type="nucleotide sequence ID" value="NZ_CP061799.1"/>
</dbReference>
<evidence type="ECO:0000256" key="6">
    <source>
        <dbReference type="ARBA" id="ARBA00022989"/>
    </source>
</evidence>
<evidence type="ECO:0000256" key="7">
    <source>
        <dbReference type="ARBA" id="ARBA00023136"/>
    </source>
</evidence>
<organism evidence="9 10">
    <name type="scientific">Desulfonema limicola</name>
    <dbReference type="NCBI Taxonomy" id="45656"/>
    <lineage>
        <taxon>Bacteria</taxon>
        <taxon>Pseudomonadati</taxon>
        <taxon>Thermodesulfobacteriota</taxon>
        <taxon>Desulfobacteria</taxon>
        <taxon>Desulfobacterales</taxon>
        <taxon>Desulfococcaceae</taxon>
        <taxon>Desulfonema</taxon>
    </lineage>
</organism>
<dbReference type="EMBL" id="CP061799">
    <property type="protein sequence ID" value="QTA80690.1"/>
    <property type="molecule type" value="Genomic_DNA"/>
</dbReference>
<proteinExistence type="inferred from homology"/>
<keyword evidence="7 8" id="KW-0472">Membrane</keyword>